<gene>
    <name evidence="3" type="primary">IML2_3</name>
    <name evidence="3" type="ORF">TWF191_005441</name>
</gene>
<comment type="caution">
    <text evidence="3">The sequence shown here is derived from an EMBL/GenBank/DDBJ whole genome shotgun (WGS) entry which is preliminary data.</text>
</comment>
<evidence type="ECO:0000313" key="3">
    <source>
        <dbReference type="EMBL" id="KAF3225150.1"/>
    </source>
</evidence>
<evidence type="ECO:0000313" key="4">
    <source>
        <dbReference type="Proteomes" id="UP000483672"/>
    </source>
</evidence>
<feature type="compositionally biased region" description="Basic and acidic residues" evidence="1">
    <location>
        <begin position="1"/>
        <end position="19"/>
    </location>
</feature>
<reference evidence="3 4" key="1">
    <citation type="submission" date="2019-06" db="EMBL/GenBank/DDBJ databases">
        <authorList>
            <person name="Palmer J.M."/>
        </authorList>
    </citation>
    <scope>NUCLEOTIDE SEQUENCE [LARGE SCALE GENOMIC DNA]</scope>
    <source>
        <strain evidence="3 4">TWF191</strain>
    </source>
</reference>
<proteinExistence type="predicted"/>
<feature type="transmembrane region" description="Helical" evidence="2">
    <location>
        <begin position="67"/>
        <end position="88"/>
    </location>
</feature>
<keyword evidence="2" id="KW-0472">Membrane</keyword>
<dbReference type="EMBL" id="WIPF01000029">
    <property type="protein sequence ID" value="KAF3225150.1"/>
    <property type="molecule type" value="Genomic_DNA"/>
</dbReference>
<dbReference type="Proteomes" id="UP000483672">
    <property type="component" value="Unassembled WGS sequence"/>
</dbReference>
<accession>A0A7C8UR61</accession>
<evidence type="ECO:0000256" key="1">
    <source>
        <dbReference type="SAM" id="MobiDB-lite"/>
    </source>
</evidence>
<sequence length="818" mass="89600">MEEKPKPVAEESMGEKPIPEEELPSKSQVESSVSATGKPESFPNGEANAETIITTSVANRIGSLSSLLFLGSSLFAIGCMGWFAFLWWGTVDNSLWHAIIIRDWAVRAISLPSSVFRMAVTLQASQCLSMLAALAIEKSIVPLPNLAAISMMRATPPSTTETFLNFIYPLIRNTPGIRQLSTLSVVSLTSLIVLTSSILGFTSTILLSDVVVQPIPSESKEVNVTIDYIWNENGAGPDEIIYEARDFRYTPAQANSYWKTGPANFPAFAEYFVEAPVVPGIVDTGTTLRSFIPFSNADDRSRLRYYKGKAVVWDARVVCQKPQISGFSVYTDDSGNVDLAIGGTVRKTVSSDMIQNAQPEATAFFCGISDAISICQLPNSDIGSVGIHLEYYEWPPLAYGGGLKSEFSTTDRKTRNGAAYLILNQTFGQSSFLDENPEWTEIGNAKGNQGVEITIVGTLCYTPLDVVDRDVEISRAQTQPETEFASYQVLADPERDFDGPFLGINAVKGIYTFEKVLPLLLPSEPNKGPESRGIFNLLPSEAGWAIPESEAVGSDGPWPSRTNLTRPDQLHFLADALHLKYRKPYALQFEDEGNYELYGNFSVSLSEFFSQLEVAYDIGSYIIGGKDWQQDLFSAVKDHPKGNVALALQSILTVIASNAYYNNLQLLPRQETVSVVTFQNVSSPGGPYGTRRGGEYSLKQQGLFSNRVKGRFPVGYSIVASVLCFQIILAAVILVRFLRETTLTRIGDPWQALAQVATEEFEGLETILELSKRVDTDREAVAKEMKSLGVDETLVGVEQHDRSTKLIHRGGRGGAGEA</sequence>
<feature type="transmembrane region" description="Helical" evidence="2">
    <location>
        <begin position="714"/>
        <end position="735"/>
    </location>
</feature>
<organism evidence="3 4">
    <name type="scientific">Orbilia oligospora</name>
    <name type="common">Nematode-trapping fungus</name>
    <name type="synonym">Arthrobotrys oligospora</name>
    <dbReference type="NCBI Taxonomy" id="2813651"/>
    <lineage>
        <taxon>Eukaryota</taxon>
        <taxon>Fungi</taxon>
        <taxon>Dikarya</taxon>
        <taxon>Ascomycota</taxon>
        <taxon>Pezizomycotina</taxon>
        <taxon>Orbiliomycetes</taxon>
        <taxon>Orbiliales</taxon>
        <taxon>Orbiliaceae</taxon>
        <taxon>Orbilia</taxon>
    </lineage>
</organism>
<keyword evidence="2" id="KW-1133">Transmembrane helix</keyword>
<name>A0A7C8UR61_ORBOL</name>
<keyword evidence="2" id="KW-0812">Transmembrane</keyword>
<feature type="compositionally biased region" description="Polar residues" evidence="1">
    <location>
        <begin position="25"/>
        <end position="35"/>
    </location>
</feature>
<feature type="region of interest" description="Disordered" evidence="1">
    <location>
        <begin position="1"/>
        <end position="46"/>
    </location>
</feature>
<evidence type="ECO:0000256" key="2">
    <source>
        <dbReference type="SAM" id="Phobius"/>
    </source>
</evidence>
<protein>
    <submittedName>
        <fullName evidence="3">Mitochondrial outer membrane protein iml2</fullName>
    </submittedName>
</protein>
<dbReference type="AlphaFoldDB" id="A0A7C8UR61"/>